<reference evidence="14 15" key="1">
    <citation type="submission" date="2020-07" db="EMBL/GenBank/DDBJ databases">
        <authorList>
            <person name="Feng X."/>
        </authorList>
    </citation>
    <scope>NUCLEOTIDE SEQUENCE [LARGE SCALE GENOMIC DNA]</scope>
    <source>
        <strain evidence="14 15">JCM14086</strain>
    </source>
</reference>
<dbReference type="GO" id="GO:0003676">
    <property type="term" value="F:nucleic acid binding"/>
    <property type="evidence" value="ECO:0007669"/>
    <property type="project" value="InterPro"/>
</dbReference>
<gene>
    <name evidence="14" type="ORF">H5P30_08320</name>
</gene>
<evidence type="ECO:0000256" key="4">
    <source>
        <dbReference type="ARBA" id="ARBA00017273"/>
    </source>
</evidence>
<dbReference type="Proteomes" id="UP000525652">
    <property type="component" value="Unassembled WGS sequence"/>
</dbReference>
<evidence type="ECO:0000256" key="10">
    <source>
        <dbReference type="ARBA" id="ARBA00022932"/>
    </source>
</evidence>
<dbReference type="InterPro" id="IPR004805">
    <property type="entry name" value="DnaE2/DnaE/PolC"/>
</dbReference>
<dbReference type="CDD" id="cd04485">
    <property type="entry name" value="DnaE_OBF"/>
    <property type="match status" value="1"/>
</dbReference>
<evidence type="ECO:0000256" key="3">
    <source>
        <dbReference type="ARBA" id="ARBA00012417"/>
    </source>
</evidence>
<evidence type="ECO:0000256" key="6">
    <source>
        <dbReference type="ARBA" id="ARBA00022679"/>
    </source>
</evidence>
<dbReference type="GO" id="GO:0008408">
    <property type="term" value="F:3'-5' exonuclease activity"/>
    <property type="evidence" value="ECO:0007669"/>
    <property type="project" value="InterPro"/>
</dbReference>
<dbReference type="Pfam" id="PF17657">
    <property type="entry name" value="DNA_pol3_finger"/>
    <property type="match status" value="1"/>
</dbReference>
<dbReference type="InterPro" id="IPR029460">
    <property type="entry name" value="DNAPol_HHH"/>
</dbReference>
<dbReference type="Pfam" id="PF14579">
    <property type="entry name" value="HHH_6"/>
    <property type="match status" value="1"/>
</dbReference>
<evidence type="ECO:0000256" key="8">
    <source>
        <dbReference type="ARBA" id="ARBA00022705"/>
    </source>
</evidence>
<comment type="caution">
    <text evidence="14">The sequence shown here is derived from an EMBL/GenBank/DDBJ whole genome shotgun (WGS) entry which is preliminary data.</text>
</comment>
<protein>
    <recommendedName>
        <fullName evidence="4">Error-prone DNA polymerase</fullName>
        <ecNumber evidence="3">2.7.7.7</ecNumber>
    </recommendedName>
</protein>
<dbReference type="GO" id="GO:0005737">
    <property type="term" value="C:cytoplasm"/>
    <property type="evidence" value="ECO:0007669"/>
    <property type="project" value="UniProtKB-SubCell"/>
</dbReference>
<dbReference type="EC" id="2.7.7.7" evidence="3"/>
<evidence type="ECO:0000256" key="2">
    <source>
        <dbReference type="ARBA" id="ARBA00007391"/>
    </source>
</evidence>
<dbReference type="GO" id="GO:0003887">
    <property type="term" value="F:DNA-directed DNA polymerase activity"/>
    <property type="evidence" value="ECO:0007669"/>
    <property type="project" value="UniProtKB-KW"/>
</dbReference>
<proteinExistence type="inferred from homology"/>
<dbReference type="PANTHER" id="PTHR32294">
    <property type="entry name" value="DNA POLYMERASE III SUBUNIT ALPHA"/>
    <property type="match status" value="1"/>
</dbReference>
<name>A0A7X1AXD9_9BACT</name>
<dbReference type="InterPro" id="IPR004365">
    <property type="entry name" value="NA-bd_OB_tRNA"/>
</dbReference>
<evidence type="ECO:0000313" key="14">
    <source>
        <dbReference type="EMBL" id="MBC2601780.1"/>
    </source>
</evidence>
<dbReference type="Gene3D" id="3.20.20.140">
    <property type="entry name" value="Metal-dependent hydrolases"/>
    <property type="match status" value="1"/>
</dbReference>
<dbReference type="InterPro" id="IPR004013">
    <property type="entry name" value="PHP_dom"/>
</dbReference>
<evidence type="ECO:0000313" key="15">
    <source>
        <dbReference type="Proteomes" id="UP000525652"/>
    </source>
</evidence>
<keyword evidence="7 14" id="KW-0548">Nucleotidyltransferase</keyword>
<dbReference type="NCBIfam" id="TIGR00594">
    <property type="entry name" value="polc"/>
    <property type="match status" value="1"/>
</dbReference>
<evidence type="ECO:0000256" key="9">
    <source>
        <dbReference type="ARBA" id="ARBA00022763"/>
    </source>
</evidence>
<keyword evidence="9" id="KW-0227">DNA damage</keyword>
<dbReference type="GO" id="GO:0006260">
    <property type="term" value="P:DNA replication"/>
    <property type="evidence" value="ECO:0007669"/>
    <property type="project" value="UniProtKB-KW"/>
</dbReference>
<comment type="similarity">
    <text evidence="2">Belongs to the DNA polymerase type-C family. DnaE2 subfamily.</text>
</comment>
<keyword evidence="5" id="KW-0963">Cytoplasm</keyword>
<keyword evidence="10" id="KW-0239">DNA-directed DNA polymerase</keyword>
<dbReference type="SUPFAM" id="SSF89550">
    <property type="entry name" value="PHP domain-like"/>
    <property type="match status" value="1"/>
</dbReference>
<accession>A0A7X1AXD9</accession>
<evidence type="ECO:0000256" key="11">
    <source>
        <dbReference type="ARBA" id="ARBA00023204"/>
    </source>
</evidence>
<keyword evidence="15" id="KW-1185">Reference proteome</keyword>
<dbReference type="Pfam" id="PF07733">
    <property type="entry name" value="DNA_pol3_alpha"/>
    <property type="match status" value="1"/>
</dbReference>
<dbReference type="SMART" id="SM00481">
    <property type="entry name" value="POLIIIAc"/>
    <property type="match status" value="1"/>
</dbReference>
<dbReference type="Pfam" id="PF01336">
    <property type="entry name" value="tRNA_anti-codon"/>
    <property type="match status" value="1"/>
</dbReference>
<feature type="domain" description="Polymerase/histidinol phosphatase N-terminal" evidence="13">
    <location>
        <begin position="3"/>
        <end position="70"/>
    </location>
</feature>
<dbReference type="PANTHER" id="PTHR32294:SF4">
    <property type="entry name" value="ERROR-PRONE DNA POLYMERASE"/>
    <property type="match status" value="1"/>
</dbReference>
<evidence type="ECO:0000256" key="12">
    <source>
        <dbReference type="ARBA" id="ARBA00049244"/>
    </source>
</evidence>
<evidence type="ECO:0000256" key="5">
    <source>
        <dbReference type="ARBA" id="ARBA00022490"/>
    </source>
</evidence>
<evidence type="ECO:0000256" key="7">
    <source>
        <dbReference type="ARBA" id="ARBA00022695"/>
    </source>
</evidence>
<dbReference type="InterPro" id="IPR016195">
    <property type="entry name" value="Pol/histidinol_Pase-like"/>
</dbReference>
<keyword evidence="6 14" id="KW-0808">Transferase</keyword>
<dbReference type="InterPro" id="IPR023073">
    <property type="entry name" value="DnaE2"/>
</dbReference>
<dbReference type="InterPro" id="IPR040982">
    <property type="entry name" value="DNA_pol3_finger"/>
</dbReference>
<dbReference type="NCBIfam" id="NF004225">
    <property type="entry name" value="PRK05672.1"/>
    <property type="match status" value="1"/>
</dbReference>
<dbReference type="GO" id="GO:0006281">
    <property type="term" value="P:DNA repair"/>
    <property type="evidence" value="ECO:0007669"/>
    <property type="project" value="UniProtKB-KW"/>
</dbReference>
<dbReference type="HAMAP" id="MF_01902">
    <property type="entry name" value="DNApol_error_prone"/>
    <property type="match status" value="1"/>
</dbReference>
<keyword evidence="8" id="KW-0235">DNA replication</keyword>
<comment type="subcellular location">
    <subcellularLocation>
        <location evidence="1">Cytoplasm</location>
    </subcellularLocation>
</comment>
<dbReference type="Pfam" id="PF02811">
    <property type="entry name" value="PHP"/>
    <property type="match status" value="1"/>
</dbReference>
<dbReference type="AlphaFoldDB" id="A0A7X1AXD9"/>
<comment type="catalytic activity">
    <reaction evidence="12">
        <text>DNA(n) + a 2'-deoxyribonucleoside 5'-triphosphate = DNA(n+1) + diphosphate</text>
        <dbReference type="Rhea" id="RHEA:22508"/>
        <dbReference type="Rhea" id="RHEA-COMP:17339"/>
        <dbReference type="Rhea" id="RHEA-COMP:17340"/>
        <dbReference type="ChEBI" id="CHEBI:33019"/>
        <dbReference type="ChEBI" id="CHEBI:61560"/>
        <dbReference type="ChEBI" id="CHEBI:173112"/>
        <dbReference type="EC" id="2.7.7.7"/>
    </reaction>
</comment>
<sequence length="1036" mass="115668">MYAELHASSAFSFLEGASLPEDLVRVAAELGLESIALLDSGGLYGAPRFFRAAREQGIRALVGAKLDLEDGSRLPVLVESAEGYRSLCRCLTDAALRGAKGESPILWEDLERLGPGIVALGGDETGPLSQAWKRGGQRALAERVDQLQRVFPGDRFYLEIQRHFRRSEAEWHRVLVDLRASRRLPIVATGGVLAARREDRLVADVFAALRNHVSLDRAGRLLEPNGERRLRSPGEMAMIFADLPECVEESARLAERLEFTLENLGYEFPTFPVPAGETMESYLRGVVWSGARERYCTISPAVRKQIEHELHLIAKLGFCGYFLLVWDLIRFCHREEILVQGRGSAANSAVCYCLGITAVDPVGAGLLFERFLSEGREGWPDIDLDLPSGSRREKVIQEVYRKYGRRGAAMTANVITYRGKSVIREVGKVLDLPEEFIGRFSRLRGSSGFEGQEDFLEKAREAGLPKNHPRAEMFARLFEGVRGLPRHIGQHPGGMVIAQGKLDSVVPLENAAMPGRSVVQWDKDDCEDLGIVKVDLLGLGMMSAIQDSLADAERRGRPLDLAQMPKDDPATYELLCEADTIGVFQVESRAQMATLPRMLPREFYDLVIEVAIIRPGPIKGDLTNPYLERRAGREPVDYIHSDLEPVLKRTLGVPLFQEQILRIAMMMADFTGSEAEELRRALNFSRSPERLQRVQAKLRRALQEKGHTADIVDRVTEAVGSFALYGFPESHAISFAMLAYASAYLKVHRAAEFYAGLLNNQPMGFYSPSTLVQDARRRGLRFLPVSACHSDWRVTVVDDKTLRIGFRMLGEVSHRAVEQLLAERSRRPFLSLSDFLRRVQLTSRERRRLALSGAFNEWAGDRRTALWKAGDDWANVPVVGGLSGLAFRGDEERVQLPRMTLAERLEADYSSCGLTAGDHPMAMVRGALPGVWKASELEQASQDAMVEVAGAVICRQKPGTAKGVVFVSLEDESGVANLIFYPDRYARFRLTLIEEPFLRCRGRVQKERGVIHVLAEDLQRLDLAQQLPEEASHDFH</sequence>
<keyword evidence="11" id="KW-0234">DNA repair</keyword>
<dbReference type="Gene3D" id="1.10.150.870">
    <property type="match status" value="1"/>
</dbReference>
<dbReference type="InterPro" id="IPR003141">
    <property type="entry name" value="Pol/His_phosphatase_N"/>
</dbReference>
<dbReference type="EMBL" id="JACHVA010000075">
    <property type="protein sequence ID" value="MBC2601780.1"/>
    <property type="molecule type" value="Genomic_DNA"/>
</dbReference>
<dbReference type="InterPro" id="IPR011708">
    <property type="entry name" value="DNA_pol3_alpha_NTPase_dom"/>
</dbReference>
<evidence type="ECO:0000256" key="1">
    <source>
        <dbReference type="ARBA" id="ARBA00004496"/>
    </source>
</evidence>
<organism evidence="14 15">
    <name type="scientific">Puniceicoccus vermicola</name>
    <dbReference type="NCBI Taxonomy" id="388746"/>
    <lineage>
        <taxon>Bacteria</taxon>
        <taxon>Pseudomonadati</taxon>
        <taxon>Verrucomicrobiota</taxon>
        <taxon>Opitutia</taxon>
        <taxon>Puniceicoccales</taxon>
        <taxon>Puniceicoccaceae</taxon>
        <taxon>Puniceicoccus</taxon>
    </lineage>
</organism>
<evidence type="ECO:0000259" key="13">
    <source>
        <dbReference type="SMART" id="SM00481"/>
    </source>
</evidence>